<dbReference type="Proteomes" id="UP000324222">
    <property type="component" value="Unassembled WGS sequence"/>
</dbReference>
<dbReference type="PANTHER" id="PTHR46060:SF1">
    <property type="entry name" value="MARINER MOS1 TRANSPOSASE-LIKE PROTEIN"/>
    <property type="match status" value="1"/>
</dbReference>
<proteinExistence type="predicted"/>
<dbReference type="InterPro" id="IPR052709">
    <property type="entry name" value="Transposase-MT_Hybrid"/>
</dbReference>
<gene>
    <name evidence="1" type="primary">SETMAR_0</name>
    <name evidence="1" type="ORF">E2C01_011124</name>
</gene>
<organism evidence="1 2">
    <name type="scientific">Portunus trituberculatus</name>
    <name type="common">Swimming crab</name>
    <name type="synonym">Neptunus trituberculatus</name>
    <dbReference type="NCBI Taxonomy" id="210409"/>
    <lineage>
        <taxon>Eukaryota</taxon>
        <taxon>Metazoa</taxon>
        <taxon>Ecdysozoa</taxon>
        <taxon>Arthropoda</taxon>
        <taxon>Crustacea</taxon>
        <taxon>Multicrustacea</taxon>
        <taxon>Malacostraca</taxon>
        <taxon>Eumalacostraca</taxon>
        <taxon>Eucarida</taxon>
        <taxon>Decapoda</taxon>
        <taxon>Pleocyemata</taxon>
        <taxon>Brachyura</taxon>
        <taxon>Eubrachyura</taxon>
        <taxon>Portunoidea</taxon>
        <taxon>Portunidae</taxon>
        <taxon>Portuninae</taxon>
        <taxon>Portunus</taxon>
    </lineage>
</organism>
<comment type="caution">
    <text evidence="1">The sequence shown here is derived from an EMBL/GenBank/DDBJ whole genome shotgun (WGS) entry which is preliminary data.</text>
</comment>
<accession>A0A5B7DAV5</accession>
<evidence type="ECO:0000313" key="1">
    <source>
        <dbReference type="EMBL" id="MPC18245.1"/>
    </source>
</evidence>
<evidence type="ECO:0000313" key="2">
    <source>
        <dbReference type="Proteomes" id="UP000324222"/>
    </source>
</evidence>
<dbReference type="PANTHER" id="PTHR46060">
    <property type="entry name" value="MARINER MOS1 TRANSPOSASE-LIKE PROTEIN"/>
    <property type="match status" value="1"/>
</dbReference>
<dbReference type="OrthoDB" id="6371477at2759"/>
<protein>
    <submittedName>
        <fullName evidence="1">Histone-lysine N-methyltransferase SETMAR</fullName>
    </submittedName>
</protein>
<dbReference type="GO" id="GO:0032259">
    <property type="term" value="P:methylation"/>
    <property type="evidence" value="ECO:0007669"/>
    <property type="project" value="UniProtKB-KW"/>
</dbReference>
<reference evidence="1 2" key="1">
    <citation type="submission" date="2019-05" db="EMBL/GenBank/DDBJ databases">
        <title>Another draft genome of Portunus trituberculatus and its Hox gene families provides insights of decapod evolution.</title>
        <authorList>
            <person name="Jeong J.-H."/>
            <person name="Song I."/>
            <person name="Kim S."/>
            <person name="Choi T."/>
            <person name="Kim D."/>
            <person name="Ryu S."/>
            <person name="Kim W."/>
        </authorList>
    </citation>
    <scope>NUCLEOTIDE SEQUENCE [LARGE SCALE GENOMIC DNA]</scope>
    <source>
        <tissue evidence="1">Muscle</tissue>
    </source>
</reference>
<sequence length="140" mass="16083">MDFFKEGCRFYTFTRWKLGKKATEIRGELLQDFPESTPSLETVSRWIRAFTAGKIQLEDDHHPGCPRTSVTKATMVCARSIIDEDSTVTLQFLSLELGVSYGSAHGIMHEHLGLRKKCAQWIPHLLTEEQKSERVRICRL</sequence>
<dbReference type="EMBL" id="VSRR010000662">
    <property type="protein sequence ID" value="MPC18245.1"/>
    <property type="molecule type" value="Genomic_DNA"/>
</dbReference>
<dbReference type="GO" id="GO:0008168">
    <property type="term" value="F:methyltransferase activity"/>
    <property type="evidence" value="ECO:0007669"/>
    <property type="project" value="UniProtKB-KW"/>
</dbReference>
<keyword evidence="1" id="KW-0489">Methyltransferase</keyword>
<keyword evidence="2" id="KW-1185">Reference proteome</keyword>
<keyword evidence="1" id="KW-0808">Transferase</keyword>
<dbReference type="AlphaFoldDB" id="A0A5B7DAV5"/>
<name>A0A5B7DAV5_PORTR</name>